<proteinExistence type="predicted"/>
<dbReference type="EMBL" id="MU276415">
    <property type="protein sequence ID" value="KAI0038773.1"/>
    <property type="molecule type" value="Genomic_DNA"/>
</dbReference>
<name>A0ACB8R411_9AGAM</name>
<gene>
    <name evidence="1" type="ORF">FA95DRAFT_1142957</name>
</gene>
<organism evidence="1 2">
    <name type="scientific">Auriscalpium vulgare</name>
    <dbReference type="NCBI Taxonomy" id="40419"/>
    <lineage>
        <taxon>Eukaryota</taxon>
        <taxon>Fungi</taxon>
        <taxon>Dikarya</taxon>
        <taxon>Basidiomycota</taxon>
        <taxon>Agaricomycotina</taxon>
        <taxon>Agaricomycetes</taxon>
        <taxon>Russulales</taxon>
        <taxon>Auriscalpiaceae</taxon>
        <taxon>Auriscalpium</taxon>
    </lineage>
</organism>
<protein>
    <submittedName>
        <fullName evidence="1">Uncharacterized protein</fullName>
    </submittedName>
</protein>
<reference evidence="1" key="1">
    <citation type="submission" date="2021-02" db="EMBL/GenBank/DDBJ databases">
        <authorList>
            <consortium name="DOE Joint Genome Institute"/>
            <person name="Ahrendt S."/>
            <person name="Looney B.P."/>
            <person name="Miyauchi S."/>
            <person name="Morin E."/>
            <person name="Drula E."/>
            <person name="Courty P.E."/>
            <person name="Chicoki N."/>
            <person name="Fauchery L."/>
            <person name="Kohler A."/>
            <person name="Kuo A."/>
            <person name="Labutti K."/>
            <person name="Pangilinan J."/>
            <person name="Lipzen A."/>
            <person name="Riley R."/>
            <person name="Andreopoulos W."/>
            <person name="He G."/>
            <person name="Johnson J."/>
            <person name="Barry K.W."/>
            <person name="Grigoriev I.V."/>
            <person name="Nagy L."/>
            <person name="Hibbett D."/>
            <person name="Henrissat B."/>
            <person name="Matheny P.B."/>
            <person name="Labbe J."/>
            <person name="Martin F."/>
        </authorList>
    </citation>
    <scope>NUCLEOTIDE SEQUENCE</scope>
    <source>
        <strain evidence="1">FP105234-sp</strain>
    </source>
</reference>
<comment type="caution">
    <text evidence="1">The sequence shown here is derived from an EMBL/GenBank/DDBJ whole genome shotgun (WGS) entry which is preliminary data.</text>
</comment>
<keyword evidence="2" id="KW-1185">Reference proteome</keyword>
<evidence type="ECO:0000313" key="2">
    <source>
        <dbReference type="Proteomes" id="UP000814033"/>
    </source>
</evidence>
<reference evidence="1" key="2">
    <citation type="journal article" date="2022" name="New Phytol.">
        <title>Evolutionary transition to the ectomycorrhizal habit in the genomes of a hyperdiverse lineage of mushroom-forming fungi.</title>
        <authorList>
            <person name="Looney B."/>
            <person name="Miyauchi S."/>
            <person name="Morin E."/>
            <person name="Drula E."/>
            <person name="Courty P.E."/>
            <person name="Kohler A."/>
            <person name="Kuo A."/>
            <person name="LaButti K."/>
            <person name="Pangilinan J."/>
            <person name="Lipzen A."/>
            <person name="Riley R."/>
            <person name="Andreopoulos W."/>
            <person name="He G."/>
            <person name="Johnson J."/>
            <person name="Nolan M."/>
            <person name="Tritt A."/>
            <person name="Barry K.W."/>
            <person name="Grigoriev I.V."/>
            <person name="Nagy L.G."/>
            <person name="Hibbett D."/>
            <person name="Henrissat B."/>
            <person name="Matheny P.B."/>
            <person name="Labbe J."/>
            <person name="Martin F.M."/>
        </authorList>
    </citation>
    <scope>NUCLEOTIDE SEQUENCE</scope>
    <source>
        <strain evidence="1">FP105234-sp</strain>
    </source>
</reference>
<sequence>MWNTRASTLIYMNMIYIHAHRVVIRRCEAAQRPRDAQATLASSEDWSYRTPASLGSMLRERAGHRQKAPRGRGWLTYVRAVIGLRRGAKHAPATLRRVRIRSTRARGGLMMCPRQQLALPRQTPSAYHGKLIGKWSTRSEALKIWIALIQGATM</sequence>
<accession>A0ACB8R411</accession>
<dbReference type="Proteomes" id="UP000814033">
    <property type="component" value="Unassembled WGS sequence"/>
</dbReference>
<evidence type="ECO:0000313" key="1">
    <source>
        <dbReference type="EMBL" id="KAI0038773.1"/>
    </source>
</evidence>